<dbReference type="RefSeq" id="WP_229426254.1">
    <property type="nucleotide sequence ID" value="NZ_JACHXD010000009.1"/>
</dbReference>
<feature type="compositionally biased region" description="Polar residues" evidence="1">
    <location>
        <begin position="205"/>
        <end position="216"/>
    </location>
</feature>
<dbReference type="Proteomes" id="UP000541535">
    <property type="component" value="Unassembled WGS sequence"/>
</dbReference>
<dbReference type="PANTHER" id="PTHR38593">
    <property type="entry name" value="BLR2558 PROTEIN"/>
    <property type="match status" value="1"/>
</dbReference>
<keyword evidence="2" id="KW-0732">Signal</keyword>
<evidence type="ECO:0000256" key="2">
    <source>
        <dbReference type="SAM" id="SignalP"/>
    </source>
</evidence>
<dbReference type="Gene3D" id="1.20.1260.10">
    <property type="match status" value="1"/>
</dbReference>
<evidence type="ECO:0000313" key="5">
    <source>
        <dbReference type="Proteomes" id="UP000541535"/>
    </source>
</evidence>
<keyword evidence="5" id="KW-1185">Reference proteome</keyword>
<feature type="region of interest" description="Disordered" evidence="1">
    <location>
        <begin position="171"/>
        <end position="238"/>
    </location>
</feature>
<gene>
    <name evidence="4" type="ORF">FHS03_003371</name>
</gene>
<dbReference type="PANTHER" id="PTHR38593:SF1">
    <property type="entry name" value="BLR2558 PROTEIN"/>
    <property type="match status" value="1"/>
</dbReference>
<feature type="chain" id="PRO_5031280581" evidence="2">
    <location>
        <begin position="28"/>
        <end position="238"/>
    </location>
</feature>
<feature type="compositionally biased region" description="Low complexity" evidence="1">
    <location>
        <begin position="171"/>
        <end position="185"/>
    </location>
</feature>
<comment type="caution">
    <text evidence="4">The sequence shown here is derived from an EMBL/GenBank/DDBJ whole genome shotgun (WGS) entry which is preliminary data.</text>
</comment>
<evidence type="ECO:0000313" key="4">
    <source>
        <dbReference type="EMBL" id="MBB3120307.1"/>
    </source>
</evidence>
<evidence type="ECO:0000259" key="3">
    <source>
        <dbReference type="Pfam" id="PF13628"/>
    </source>
</evidence>
<feature type="domain" description="DUF4142" evidence="3">
    <location>
        <begin position="34"/>
        <end position="169"/>
    </location>
</feature>
<dbReference type="Pfam" id="PF13628">
    <property type="entry name" value="DUF4142"/>
    <property type="match status" value="1"/>
</dbReference>
<reference evidence="4 5" key="1">
    <citation type="submission" date="2020-08" db="EMBL/GenBank/DDBJ databases">
        <title>Genomic Encyclopedia of Type Strains, Phase III (KMG-III): the genomes of soil and plant-associated and newly described type strains.</title>
        <authorList>
            <person name="Whitman W."/>
        </authorList>
    </citation>
    <scope>NUCLEOTIDE SEQUENCE [LARGE SCALE GENOMIC DNA]</scope>
    <source>
        <strain evidence="4 5">CECT 8897</strain>
    </source>
</reference>
<dbReference type="EMBL" id="JACHXD010000009">
    <property type="protein sequence ID" value="MBB3120307.1"/>
    <property type="molecule type" value="Genomic_DNA"/>
</dbReference>
<organism evidence="4 5">
    <name type="scientific">Pseudoduganella violacea</name>
    <dbReference type="NCBI Taxonomy" id="1715466"/>
    <lineage>
        <taxon>Bacteria</taxon>
        <taxon>Pseudomonadati</taxon>
        <taxon>Pseudomonadota</taxon>
        <taxon>Betaproteobacteria</taxon>
        <taxon>Burkholderiales</taxon>
        <taxon>Oxalobacteraceae</taxon>
        <taxon>Telluria group</taxon>
        <taxon>Pseudoduganella</taxon>
    </lineage>
</organism>
<feature type="compositionally biased region" description="Pro residues" evidence="1">
    <location>
        <begin position="226"/>
        <end position="238"/>
    </location>
</feature>
<evidence type="ECO:0000256" key="1">
    <source>
        <dbReference type="SAM" id="MobiDB-lite"/>
    </source>
</evidence>
<feature type="signal peptide" evidence="2">
    <location>
        <begin position="1"/>
        <end position="27"/>
    </location>
</feature>
<dbReference type="InterPro" id="IPR012347">
    <property type="entry name" value="Ferritin-like"/>
</dbReference>
<protein>
    <submittedName>
        <fullName evidence="4">Putative membrane protein</fullName>
    </submittedName>
</protein>
<dbReference type="AlphaFoldDB" id="A0A7W5FV15"/>
<name>A0A7W5FV15_9BURK</name>
<accession>A0A7W5FV15</accession>
<dbReference type="InterPro" id="IPR025419">
    <property type="entry name" value="DUF4142"/>
</dbReference>
<proteinExistence type="predicted"/>
<sequence length="238" mass="25134">MDKAKMWQRGLGASLLAALLAAGGASAQALNKGDQRLLNDLAQANMAEVEVARIALQKSQNEQVRSFAQQMIDDHGKGLDAVKQVAQNKGVNLAAEPDSKQKALAQKLQALSGEQFDRQYLEQAGVQGHRQAHALVSKVQKQAKDADVKALAAQLQPTVDQHLSQVQQLNASLKSGTSAGSSGTEGRSGSGEPGLRLPPGERDSSGNPDNPLNPAQPTKPANPDIPAKPVPKPPPERY</sequence>